<evidence type="ECO:0000259" key="1">
    <source>
        <dbReference type="Pfam" id="PF05699"/>
    </source>
</evidence>
<dbReference type="Pfam" id="PF05699">
    <property type="entry name" value="Dimer_Tnp_hAT"/>
    <property type="match status" value="1"/>
</dbReference>
<dbReference type="GO" id="GO:0046983">
    <property type="term" value="F:protein dimerization activity"/>
    <property type="evidence" value="ECO:0007669"/>
    <property type="project" value="InterPro"/>
</dbReference>
<feature type="domain" description="HAT C-terminal dimerisation" evidence="1">
    <location>
        <begin position="634"/>
        <end position="687"/>
    </location>
</feature>
<comment type="caution">
    <text evidence="3">The sequence shown here is derived from an EMBL/GenBank/DDBJ whole genome shotgun (WGS) entry which is preliminary data.</text>
</comment>
<gene>
    <name evidence="3" type="ORF">AGLY_008836</name>
</gene>
<sequence>IPNSSPSTSAVDESIIHSDKPVDTIAEIDHYGPQNELANGVNTFPNDPSLFIKIKSISPELRMMLANMGPCQPISSELVNKKFPIENGRSFSANYYYKDVGNGKKVQRFWLSYSPKTDKIYYITCKLFGLKDAQKDLLVIDGTNNWKHLIDRMKSHECHSYHLTAEISREIYLRNQRVDIGLNISNNKQIAENRQIGSGLFSIIIDTTTDLTYFEQLAFVVRYVMDNGDIQERLLSVEVAKDATGKGLFDSFCSICEKYNINWKKELCAQAFDGASSMQGKYRGLKSYIQNENPRAVNVWCFAHILNLVVVNSARKRNAEFVDNQTKLYPKGKMLRLKNLSTTRWCSHDRAINVIYHKYLAVIKTLESLLKSEDATTVIQARGLYHSVSSFEFNAVMIFMRNLFSVTTPLSSYLQSPCLDYVEALCLVDTVQNRLKVLRSEEQFSILIDESKSFASDNNLDVTGLKEIRIRRIKKMPGELCQDESNIDIQTKFKIEFFYYSLDTVNETLENRFRSSRGLLTDLSLLTEERILYTKNNNEYTLSKNEFIELAKWLPEIHLENLQTEYKVFAKSYQALENASSNSNIFQLFNNEDAVDTEDDENYNENTCNTSKKEHNPKGFSSSMLHLLSSHGLTASFPNMYLSYKGLCTIPASPASAERTFSKLKIIKNRLRTSTEQDRLESLILISSEKDIEIDLEKATDLLARSSDILSKQLLPS</sequence>
<dbReference type="InterPro" id="IPR008906">
    <property type="entry name" value="HATC_C_dom"/>
</dbReference>
<dbReference type="InterPro" id="IPR012337">
    <property type="entry name" value="RNaseH-like_sf"/>
</dbReference>
<proteinExistence type="predicted"/>
<dbReference type="InterPro" id="IPR025398">
    <property type="entry name" value="DUF4371"/>
</dbReference>
<reference evidence="3 4" key="1">
    <citation type="submission" date="2019-08" db="EMBL/GenBank/DDBJ databases">
        <title>The genome of the soybean aphid Biotype 1, its phylome, world population structure and adaptation to the North American continent.</title>
        <authorList>
            <person name="Giordano R."/>
            <person name="Donthu R.K."/>
            <person name="Hernandez A.G."/>
            <person name="Wright C.L."/>
            <person name="Zimin A.V."/>
        </authorList>
    </citation>
    <scope>NUCLEOTIDE SEQUENCE [LARGE SCALE GENOMIC DNA]</scope>
    <source>
        <tissue evidence="3">Whole aphids</tissue>
    </source>
</reference>
<feature type="domain" description="DUF4371" evidence="2">
    <location>
        <begin position="196"/>
        <end position="284"/>
    </location>
</feature>
<protein>
    <recommendedName>
        <fullName evidence="5">Zinc finger MYM-type protein 1-like</fullName>
    </recommendedName>
</protein>
<dbReference type="PANTHER" id="PTHR45749">
    <property type="match status" value="1"/>
</dbReference>
<name>A0A6G0TJS8_APHGL</name>
<dbReference type="EMBL" id="VYZN01000030">
    <property type="protein sequence ID" value="KAE9534100.1"/>
    <property type="molecule type" value="Genomic_DNA"/>
</dbReference>
<accession>A0A6G0TJS8</accession>
<evidence type="ECO:0000313" key="3">
    <source>
        <dbReference type="EMBL" id="KAE9534100.1"/>
    </source>
</evidence>
<dbReference type="Proteomes" id="UP000475862">
    <property type="component" value="Unassembled WGS sequence"/>
</dbReference>
<dbReference type="PANTHER" id="PTHR45749:SF21">
    <property type="entry name" value="DUF4371 DOMAIN-CONTAINING PROTEIN"/>
    <property type="match status" value="1"/>
</dbReference>
<evidence type="ECO:0008006" key="5">
    <source>
        <dbReference type="Google" id="ProtNLM"/>
    </source>
</evidence>
<organism evidence="3 4">
    <name type="scientific">Aphis glycines</name>
    <name type="common">Soybean aphid</name>
    <dbReference type="NCBI Taxonomy" id="307491"/>
    <lineage>
        <taxon>Eukaryota</taxon>
        <taxon>Metazoa</taxon>
        <taxon>Ecdysozoa</taxon>
        <taxon>Arthropoda</taxon>
        <taxon>Hexapoda</taxon>
        <taxon>Insecta</taxon>
        <taxon>Pterygota</taxon>
        <taxon>Neoptera</taxon>
        <taxon>Paraneoptera</taxon>
        <taxon>Hemiptera</taxon>
        <taxon>Sternorrhyncha</taxon>
        <taxon>Aphidomorpha</taxon>
        <taxon>Aphidoidea</taxon>
        <taxon>Aphididae</taxon>
        <taxon>Aphidini</taxon>
        <taxon>Aphis</taxon>
        <taxon>Aphis</taxon>
    </lineage>
</organism>
<dbReference type="AlphaFoldDB" id="A0A6G0TJS8"/>
<dbReference type="OrthoDB" id="6591593at2759"/>
<evidence type="ECO:0000259" key="2">
    <source>
        <dbReference type="Pfam" id="PF14291"/>
    </source>
</evidence>
<dbReference type="Pfam" id="PF14291">
    <property type="entry name" value="DUF4371"/>
    <property type="match status" value="1"/>
</dbReference>
<feature type="non-terminal residue" evidence="3">
    <location>
        <position position="1"/>
    </location>
</feature>
<dbReference type="SUPFAM" id="SSF53098">
    <property type="entry name" value="Ribonuclease H-like"/>
    <property type="match status" value="1"/>
</dbReference>
<keyword evidence="4" id="KW-1185">Reference proteome</keyword>
<evidence type="ECO:0000313" key="4">
    <source>
        <dbReference type="Proteomes" id="UP000475862"/>
    </source>
</evidence>